<dbReference type="Gene3D" id="1.10.10.10">
    <property type="entry name" value="Winged helix-like DNA-binding domain superfamily/Winged helix DNA-binding domain"/>
    <property type="match status" value="1"/>
</dbReference>
<dbReference type="Proteomes" id="UP000070427">
    <property type="component" value="Unassembled WGS sequence"/>
</dbReference>
<comment type="caution">
    <text evidence="3">The sequence shown here is derived from an EMBL/GenBank/DDBJ whole genome shotgun (WGS) entry which is preliminary data.</text>
</comment>
<dbReference type="AlphaFoldDB" id="A0A140L1N7"/>
<accession>A0A140L1N7</accession>
<dbReference type="InterPro" id="IPR016032">
    <property type="entry name" value="Sig_transdc_resp-reg_C-effctor"/>
</dbReference>
<name>A0A140L1N7_9FIRM</name>
<evidence type="ECO:0008006" key="5">
    <source>
        <dbReference type="Google" id="ProtNLM"/>
    </source>
</evidence>
<dbReference type="GO" id="GO:0003677">
    <property type="term" value="F:DNA binding"/>
    <property type="evidence" value="ECO:0007669"/>
    <property type="project" value="InterPro"/>
</dbReference>
<dbReference type="InParanoid" id="A0A140L1N7"/>
<dbReference type="InterPro" id="IPR029016">
    <property type="entry name" value="GAF-like_dom_sf"/>
</dbReference>
<evidence type="ECO:0000313" key="4">
    <source>
        <dbReference type="Proteomes" id="UP000070427"/>
    </source>
</evidence>
<dbReference type="Gene3D" id="3.30.450.40">
    <property type="match status" value="1"/>
</dbReference>
<keyword evidence="1" id="KW-0805">Transcription regulation</keyword>
<dbReference type="SUPFAM" id="SSF46894">
    <property type="entry name" value="C-terminal effector domain of the bipartite response regulators"/>
    <property type="match status" value="1"/>
</dbReference>
<organism evidence="3 4">
    <name type="scientific">Fervidicola ferrireducens</name>
    <dbReference type="NCBI Taxonomy" id="520764"/>
    <lineage>
        <taxon>Bacteria</taxon>
        <taxon>Bacillati</taxon>
        <taxon>Bacillota</taxon>
        <taxon>Clostridia</taxon>
        <taxon>Thermosediminibacterales</taxon>
        <taxon>Thermosediminibacteraceae</taxon>
        <taxon>Fervidicola</taxon>
    </lineage>
</organism>
<keyword evidence="2" id="KW-0804">Transcription</keyword>
<proteinExistence type="predicted"/>
<protein>
    <recommendedName>
        <fullName evidence="5">HTH luxR-type domain-containing protein</fullName>
    </recommendedName>
</protein>
<keyword evidence="4" id="KW-1185">Reference proteome</keyword>
<evidence type="ECO:0000313" key="3">
    <source>
        <dbReference type="EMBL" id="KXG74462.1"/>
    </source>
</evidence>
<gene>
    <name evidence="3" type="ORF">AN618_22920</name>
</gene>
<dbReference type="STRING" id="520764.AN618_22920"/>
<dbReference type="GO" id="GO:0006355">
    <property type="term" value="P:regulation of DNA-templated transcription"/>
    <property type="evidence" value="ECO:0007669"/>
    <property type="project" value="InterPro"/>
</dbReference>
<dbReference type="EMBL" id="LOED01000048">
    <property type="protein sequence ID" value="KXG74462.1"/>
    <property type="molecule type" value="Genomic_DNA"/>
</dbReference>
<evidence type="ECO:0000256" key="2">
    <source>
        <dbReference type="ARBA" id="ARBA00023163"/>
    </source>
</evidence>
<sequence length="145" mass="16812">MQVEICGEDHYCELFKNWYSTAMPIMDYNDTTIVAYLNLSCLIEQNINNQGLVLKNIVNQLEKRLLLSWENNYRQGKLTYTDKIILSYLARGYTRKSICELVNKSESSLKRRLYKLYDVFNSDNDVTLVLNAIKAGVIDLDGNIL</sequence>
<dbReference type="InterPro" id="IPR036388">
    <property type="entry name" value="WH-like_DNA-bd_sf"/>
</dbReference>
<reference evidence="3 4" key="1">
    <citation type="submission" date="2015-12" db="EMBL/GenBank/DDBJ databases">
        <title>Draft genome sequnece of Fervidicola ferrireducens strain Y170.</title>
        <authorList>
            <person name="Patel B.K."/>
        </authorList>
    </citation>
    <scope>NUCLEOTIDE SEQUENCE [LARGE SCALE GENOMIC DNA]</scope>
    <source>
        <strain evidence="3 4">Y170</strain>
    </source>
</reference>
<evidence type="ECO:0000256" key="1">
    <source>
        <dbReference type="ARBA" id="ARBA00023015"/>
    </source>
</evidence>